<keyword evidence="1" id="KW-1133">Transmembrane helix</keyword>
<feature type="transmembrane region" description="Helical" evidence="1">
    <location>
        <begin position="48"/>
        <end position="72"/>
    </location>
</feature>
<reference evidence="2 3" key="1">
    <citation type="submission" date="2017-03" db="EMBL/GenBank/DDBJ databases">
        <title>Isolation of Levoglucosan Utilizing Bacteria.</title>
        <authorList>
            <person name="Arya A.S."/>
        </authorList>
    </citation>
    <scope>NUCLEOTIDE SEQUENCE [LARGE SCALE GENOMIC DNA]</scope>
    <source>
        <strain evidence="2 3">MEC069</strain>
    </source>
</reference>
<dbReference type="OrthoDB" id="2374256at2"/>
<name>A0A4Y8PV98_9BACL</name>
<feature type="transmembrane region" description="Helical" evidence="1">
    <location>
        <begin position="173"/>
        <end position="190"/>
    </location>
</feature>
<proteinExistence type="predicted"/>
<keyword evidence="1" id="KW-0812">Transmembrane</keyword>
<dbReference type="RefSeq" id="WP_134756135.1">
    <property type="nucleotide sequence ID" value="NZ_MYFO02000022.1"/>
</dbReference>
<feature type="transmembrane region" description="Helical" evidence="1">
    <location>
        <begin position="84"/>
        <end position="103"/>
    </location>
</feature>
<dbReference type="GO" id="GO:0045881">
    <property type="term" value="P:positive regulation of sporulation resulting in formation of a cellular spore"/>
    <property type="evidence" value="ECO:0007669"/>
    <property type="project" value="InterPro"/>
</dbReference>
<protein>
    <submittedName>
        <fullName evidence="2">KinB signaling pathway activation protein</fullName>
    </submittedName>
</protein>
<feature type="transmembrane region" description="Helical" evidence="1">
    <location>
        <begin position="142"/>
        <end position="161"/>
    </location>
</feature>
<evidence type="ECO:0000313" key="2">
    <source>
        <dbReference type="EMBL" id="TFE84520.1"/>
    </source>
</evidence>
<dbReference type="AlphaFoldDB" id="A0A4Y8PV98"/>
<dbReference type="Pfam" id="PF14089">
    <property type="entry name" value="KbaA"/>
    <property type="match status" value="1"/>
</dbReference>
<dbReference type="PIRSF" id="PIRSF029886">
    <property type="entry name" value="KBAA"/>
    <property type="match status" value="1"/>
</dbReference>
<evidence type="ECO:0000256" key="1">
    <source>
        <dbReference type="SAM" id="Phobius"/>
    </source>
</evidence>
<keyword evidence="1" id="KW-0472">Membrane</keyword>
<dbReference type="InterPro" id="IPR024164">
    <property type="entry name" value="KinB-signalling_activ"/>
</dbReference>
<dbReference type="SMART" id="SM01251">
    <property type="entry name" value="KbaA"/>
    <property type="match status" value="1"/>
</dbReference>
<evidence type="ECO:0000313" key="3">
    <source>
        <dbReference type="Proteomes" id="UP000298246"/>
    </source>
</evidence>
<organism evidence="2 3">
    <name type="scientific">Paenibacillus athensensis</name>
    <dbReference type="NCBI Taxonomy" id="1967502"/>
    <lineage>
        <taxon>Bacteria</taxon>
        <taxon>Bacillati</taxon>
        <taxon>Bacillota</taxon>
        <taxon>Bacilli</taxon>
        <taxon>Bacillales</taxon>
        <taxon>Paenibacillaceae</taxon>
        <taxon>Paenibacillus</taxon>
    </lineage>
</organism>
<feature type="transmembrane region" description="Helical" evidence="1">
    <location>
        <begin position="115"/>
        <end position="135"/>
    </location>
</feature>
<gene>
    <name evidence="2" type="ORF">B5M42_20200</name>
</gene>
<sequence length="199" mass="22337">MTLRKWFHLFWTTLVLGMGVSILVGFGLQLSDKEFSVIWASGGVGFNLITMVQGGAIISILSQMGFFSYLIVRMIALGIFRKKIIWDYAQILLVAITLFELVLIRTMNFGDSGSWLGYAVLPLVLLVVSLAVSYWKQKLTNMHAFIPTLFFMVVVTVLEAVPALKLNNAASTFYMFVPLLACNAYQILILHKMVEKKKS</sequence>
<dbReference type="Proteomes" id="UP000298246">
    <property type="component" value="Unassembled WGS sequence"/>
</dbReference>
<dbReference type="EMBL" id="MYFO01000034">
    <property type="protein sequence ID" value="TFE84520.1"/>
    <property type="molecule type" value="Genomic_DNA"/>
</dbReference>
<keyword evidence="3" id="KW-1185">Reference proteome</keyword>
<comment type="caution">
    <text evidence="2">The sequence shown here is derived from an EMBL/GenBank/DDBJ whole genome shotgun (WGS) entry which is preliminary data.</text>
</comment>
<accession>A0A4Y8PV98</accession>
<feature type="transmembrane region" description="Helical" evidence="1">
    <location>
        <begin position="7"/>
        <end position="28"/>
    </location>
</feature>